<feature type="domain" description="TonB C-terminal" evidence="2">
    <location>
        <begin position="53"/>
        <end position="151"/>
    </location>
</feature>
<comment type="caution">
    <text evidence="3">The sequence shown here is derived from an EMBL/GenBank/DDBJ whole genome shotgun (WGS) entry which is preliminary data.</text>
</comment>
<dbReference type="PROSITE" id="PS52015">
    <property type="entry name" value="TONB_CTD"/>
    <property type="match status" value="1"/>
</dbReference>
<gene>
    <name evidence="3" type="ORF">ISR29_05525</name>
</gene>
<reference evidence="3" key="1">
    <citation type="submission" date="2020-10" db="EMBL/GenBank/DDBJ databases">
        <title>Microbiome of the Black Sea water column analyzed by genome centric metagenomics.</title>
        <authorList>
            <person name="Cabello-Yeves P.J."/>
            <person name="Callieri C."/>
            <person name="Picazo A."/>
            <person name="Mehrshad M."/>
            <person name="Haro-Moreno J.M."/>
            <person name="Roda-Garcia J."/>
            <person name="Dzembekova N."/>
            <person name="Slabakova V."/>
            <person name="Slabakova N."/>
            <person name="Moncheva S."/>
            <person name="Rodriguez-Valera F."/>
        </authorList>
    </citation>
    <scope>NUCLEOTIDE SEQUENCE</scope>
    <source>
        <strain evidence="3">BS30m-G43</strain>
    </source>
</reference>
<accession>A0A937M2V8</accession>
<dbReference type="AlphaFoldDB" id="A0A937M2V8"/>
<dbReference type="GO" id="GO:0055085">
    <property type="term" value="P:transmembrane transport"/>
    <property type="evidence" value="ECO:0007669"/>
    <property type="project" value="InterPro"/>
</dbReference>
<evidence type="ECO:0000256" key="1">
    <source>
        <dbReference type="SAM" id="SignalP"/>
    </source>
</evidence>
<sequence>MKYLSLIYLLFSFSVFADFDDYPNISSYLKGSDINKDKVFVLLNNKRLLSRDYHPTSFIRVRDEYPKYSKTLVKKGIEGYAEIGFTVNPDGSTSNHVILNSEPGNYFDKDALIEAKELRYRKDTNSNYINTKGSNHKYRFTFNLPSESRKVPRGVFNCMELIYQDKYTKAKNCSKDRVSIHRGYTVPYAMALYFTNQKEEAINILNNLIRNPDEESFYVKALTASTLTNFLFAQKSYQEIIDLEPYLVDIRKVGYEESLINAFYFLGVSNFYANNTLDSLYYLKLTQQDSNCMVSAINSNDDIKATKAQSLFRLVPDRYCYGDLYRRTEETLKAIDAVI</sequence>
<feature type="signal peptide" evidence="1">
    <location>
        <begin position="1"/>
        <end position="17"/>
    </location>
</feature>
<dbReference type="Gene3D" id="3.30.2420.10">
    <property type="entry name" value="TonB"/>
    <property type="match status" value="1"/>
</dbReference>
<name>A0A937M2V8_9GAMM</name>
<organism evidence="3 4">
    <name type="scientific">SAR86 cluster bacterium</name>
    <dbReference type="NCBI Taxonomy" id="2030880"/>
    <lineage>
        <taxon>Bacteria</taxon>
        <taxon>Pseudomonadati</taxon>
        <taxon>Pseudomonadota</taxon>
        <taxon>Gammaproteobacteria</taxon>
        <taxon>SAR86 cluster</taxon>
    </lineage>
</organism>
<dbReference type="EMBL" id="JADHSG010000009">
    <property type="protein sequence ID" value="MBL6903645.1"/>
    <property type="molecule type" value="Genomic_DNA"/>
</dbReference>
<dbReference type="SUPFAM" id="SSF74653">
    <property type="entry name" value="TolA/TonB C-terminal domain"/>
    <property type="match status" value="1"/>
</dbReference>
<protein>
    <submittedName>
        <fullName evidence="3">Energy transducer TonB</fullName>
    </submittedName>
</protein>
<dbReference type="Proteomes" id="UP000705230">
    <property type="component" value="Unassembled WGS sequence"/>
</dbReference>
<proteinExistence type="predicted"/>
<dbReference type="InterPro" id="IPR037682">
    <property type="entry name" value="TonB_C"/>
</dbReference>
<evidence type="ECO:0000313" key="4">
    <source>
        <dbReference type="Proteomes" id="UP000705230"/>
    </source>
</evidence>
<evidence type="ECO:0000313" key="3">
    <source>
        <dbReference type="EMBL" id="MBL6903645.1"/>
    </source>
</evidence>
<feature type="chain" id="PRO_5037413220" evidence="1">
    <location>
        <begin position="18"/>
        <end position="339"/>
    </location>
</feature>
<evidence type="ECO:0000259" key="2">
    <source>
        <dbReference type="PROSITE" id="PS52015"/>
    </source>
</evidence>
<dbReference type="Pfam" id="PF03544">
    <property type="entry name" value="TonB_C"/>
    <property type="match status" value="1"/>
</dbReference>
<keyword evidence="1" id="KW-0732">Signal</keyword>